<sequence length="295" mass="33109" precursor="true">MKEMVFAATIATLFAFSPQTAAQFTFTPQKNNTVGFYLGGQIWQSEASGIFGEENTLIDFKLNKEQQINYFFAIEHPYPLLPNVRISSTMLDSTGKFTLTQKFNFGDETFLTDAEVDARFNVSYVDYTFYYELFSNGFFSFDLGFTARDFNGAATVSGVTITENTQHEADGWHESCFNEDGELYGDCSPLSTSNSVTPTGKIKTDQIEAMLHVATNISLPLTRLSAFAQGDFSLANDHSLYDYQLGLSYGLADSRKMDVYLTLGYRAVKVEFEDLDNLYTDLEFKGAFIGMITHF</sequence>
<evidence type="ECO:0000256" key="1">
    <source>
        <dbReference type="SAM" id="SignalP"/>
    </source>
</evidence>
<proteinExistence type="predicted"/>
<comment type="caution">
    <text evidence="2">The sequence shown here is derived from an EMBL/GenBank/DDBJ whole genome shotgun (WGS) entry which is preliminary data.</text>
</comment>
<evidence type="ECO:0000313" key="2">
    <source>
        <dbReference type="EMBL" id="KGJ93548.1"/>
    </source>
</evidence>
<organism evidence="2 3">
    <name type="scientific">Colwellia psychrerythraea</name>
    <name type="common">Vibrio psychroerythus</name>
    <dbReference type="NCBI Taxonomy" id="28229"/>
    <lineage>
        <taxon>Bacteria</taxon>
        <taxon>Pseudomonadati</taxon>
        <taxon>Pseudomonadota</taxon>
        <taxon>Gammaproteobacteria</taxon>
        <taxon>Alteromonadales</taxon>
        <taxon>Colwelliaceae</taxon>
        <taxon>Colwellia</taxon>
    </lineage>
</organism>
<dbReference type="AlphaFoldDB" id="A0A099KV61"/>
<dbReference type="RefSeq" id="WP_035142417.1">
    <property type="nucleotide sequence ID" value="NZ_JQED01000009.1"/>
</dbReference>
<dbReference type="Proteomes" id="UP000029843">
    <property type="component" value="Unassembled WGS sequence"/>
</dbReference>
<evidence type="ECO:0008006" key="4">
    <source>
        <dbReference type="Google" id="ProtNLM"/>
    </source>
</evidence>
<feature type="signal peptide" evidence="1">
    <location>
        <begin position="1"/>
        <end position="21"/>
    </location>
</feature>
<gene>
    <name evidence="2" type="ORF">ND2E_2277</name>
</gene>
<dbReference type="OrthoDB" id="6708408at2"/>
<name>A0A099KV61_COLPS</name>
<protein>
    <recommendedName>
        <fullName evidence="4">Outer membrane protein</fullName>
    </recommendedName>
</protein>
<feature type="chain" id="PRO_5001957370" description="Outer membrane protein" evidence="1">
    <location>
        <begin position="22"/>
        <end position="295"/>
    </location>
</feature>
<keyword evidence="1" id="KW-0732">Signal</keyword>
<evidence type="ECO:0000313" key="3">
    <source>
        <dbReference type="Proteomes" id="UP000029843"/>
    </source>
</evidence>
<dbReference type="PATRIC" id="fig|28229.4.peg.1303"/>
<dbReference type="EMBL" id="JQED01000009">
    <property type="protein sequence ID" value="KGJ93548.1"/>
    <property type="molecule type" value="Genomic_DNA"/>
</dbReference>
<accession>A0A099KV61</accession>
<reference evidence="2 3" key="1">
    <citation type="submission" date="2014-08" db="EMBL/GenBank/DDBJ databases">
        <title>Genomic and Phenotypic Diversity of Colwellia psychrerythraea strains from Disparate Marine Basins.</title>
        <authorList>
            <person name="Techtmann S.M."/>
            <person name="Stelling S.C."/>
            <person name="Utturkar S.M."/>
            <person name="Alshibli N."/>
            <person name="Harris A."/>
            <person name="Brown S.D."/>
            <person name="Hazen T.C."/>
        </authorList>
    </citation>
    <scope>NUCLEOTIDE SEQUENCE [LARGE SCALE GENOMIC DNA]</scope>
    <source>
        <strain evidence="2 3">ND2E</strain>
    </source>
</reference>